<dbReference type="PROSITE" id="PS00981">
    <property type="entry name" value="G_PROTEIN_RECEP_F3_3"/>
    <property type="match status" value="1"/>
</dbReference>
<dbReference type="PaxDb" id="8022-A0A060YLM2"/>
<evidence type="ECO:0000256" key="2">
    <source>
        <dbReference type="ARBA" id="ARBA00022475"/>
    </source>
</evidence>
<feature type="transmembrane region" description="Helical" evidence="11">
    <location>
        <begin position="700"/>
        <end position="724"/>
    </location>
</feature>
<dbReference type="InterPro" id="IPR000337">
    <property type="entry name" value="GPCR_3"/>
</dbReference>
<dbReference type="InterPro" id="IPR028082">
    <property type="entry name" value="Peripla_BP_I"/>
</dbReference>
<accession>A0A060YLM2</accession>
<keyword evidence="10" id="KW-0807">Transducer</keyword>
<dbReference type="InterPro" id="IPR017978">
    <property type="entry name" value="GPCR_3_C"/>
</dbReference>
<keyword evidence="9" id="KW-0325">Glycoprotein</keyword>
<reference evidence="13" key="1">
    <citation type="journal article" date="2014" name="Nat. Commun.">
        <title>The rainbow trout genome provides novel insights into evolution after whole-genome duplication in vertebrates.</title>
        <authorList>
            <person name="Berthelot C."/>
            <person name="Brunet F."/>
            <person name="Chalopin D."/>
            <person name="Juanchich A."/>
            <person name="Bernard M."/>
            <person name="Noel B."/>
            <person name="Bento P."/>
            <person name="Da Silva C."/>
            <person name="Labadie K."/>
            <person name="Alberti A."/>
            <person name="Aury J.M."/>
            <person name="Louis A."/>
            <person name="Dehais P."/>
            <person name="Bardou P."/>
            <person name="Montfort J."/>
            <person name="Klopp C."/>
            <person name="Cabau C."/>
            <person name="Gaspin C."/>
            <person name="Thorgaard G.H."/>
            <person name="Boussaha M."/>
            <person name="Quillet E."/>
            <person name="Guyomard R."/>
            <person name="Galiana D."/>
            <person name="Bobe J."/>
            <person name="Volff J.N."/>
            <person name="Genet C."/>
            <person name="Wincker P."/>
            <person name="Jaillon O."/>
            <person name="Roest Crollius H."/>
            <person name="Guiguen Y."/>
        </authorList>
    </citation>
    <scope>NUCLEOTIDE SEQUENCE [LARGE SCALE GENOMIC DNA]</scope>
</reference>
<evidence type="ECO:0000256" key="10">
    <source>
        <dbReference type="ARBA" id="ARBA00023224"/>
    </source>
</evidence>
<dbReference type="GO" id="GO:0004930">
    <property type="term" value="F:G protein-coupled receptor activity"/>
    <property type="evidence" value="ECO:0007669"/>
    <property type="project" value="UniProtKB-KW"/>
</dbReference>
<dbReference type="Pfam" id="PF00003">
    <property type="entry name" value="7tm_3"/>
    <property type="match status" value="1"/>
</dbReference>
<dbReference type="SUPFAM" id="SSF53822">
    <property type="entry name" value="Periplasmic binding protein-like I"/>
    <property type="match status" value="1"/>
</dbReference>
<feature type="domain" description="G-protein coupled receptors family 3 profile" evidence="12">
    <location>
        <begin position="630"/>
        <end position="895"/>
    </location>
</feature>
<dbReference type="Gene3D" id="3.40.50.2300">
    <property type="match status" value="2"/>
</dbReference>
<evidence type="ECO:0000256" key="11">
    <source>
        <dbReference type="SAM" id="Phobius"/>
    </source>
</evidence>
<dbReference type="CDD" id="cd15283">
    <property type="entry name" value="7tmC_V2R_pheromone"/>
    <property type="match status" value="1"/>
</dbReference>
<keyword evidence="3 11" id="KW-0812">Transmembrane</keyword>
<evidence type="ECO:0000256" key="5">
    <source>
        <dbReference type="ARBA" id="ARBA00022989"/>
    </source>
</evidence>
<name>A0A060YLM2_ONCMY</name>
<dbReference type="EMBL" id="FR913304">
    <property type="protein sequence ID" value="CDQ92472.1"/>
    <property type="molecule type" value="Genomic_DNA"/>
</dbReference>
<dbReference type="InterPro" id="IPR000068">
    <property type="entry name" value="GPCR_3_Ca_sens_rcpt-rel"/>
</dbReference>
<gene>
    <name evidence="13" type="ORF">GSONMT00041818001</name>
</gene>
<proteinExistence type="predicted"/>
<evidence type="ECO:0000259" key="12">
    <source>
        <dbReference type="PROSITE" id="PS50259"/>
    </source>
</evidence>
<evidence type="ECO:0000256" key="1">
    <source>
        <dbReference type="ARBA" id="ARBA00004651"/>
    </source>
</evidence>
<evidence type="ECO:0000256" key="9">
    <source>
        <dbReference type="ARBA" id="ARBA00023180"/>
    </source>
</evidence>
<protein>
    <recommendedName>
        <fullName evidence="12">G-protein coupled receptors family 3 profile domain-containing protein</fullName>
    </recommendedName>
</protein>
<feature type="transmembrane region" description="Helical" evidence="11">
    <location>
        <begin position="785"/>
        <end position="813"/>
    </location>
</feature>
<dbReference type="STRING" id="8022.A0A060YLM2"/>
<evidence type="ECO:0000256" key="4">
    <source>
        <dbReference type="ARBA" id="ARBA00022729"/>
    </source>
</evidence>
<evidence type="ECO:0000256" key="8">
    <source>
        <dbReference type="ARBA" id="ARBA00023170"/>
    </source>
</evidence>
<dbReference type="Gene3D" id="2.10.50.30">
    <property type="entry name" value="GPCR, family 3, nine cysteines domain"/>
    <property type="match status" value="1"/>
</dbReference>
<keyword evidence="6" id="KW-0297">G-protein coupled receptor</keyword>
<dbReference type="PRINTS" id="PR00592">
    <property type="entry name" value="CASENSINGR"/>
</dbReference>
<reference evidence="13" key="2">
    <citation type="submission" date="2014-03" db="EMBL/GenBank/DDBJ databases">
        <authorList>
            <person name="Genoscope - CEA"/>
        </authorList>
    </citation>
    <scope>NUCLEOTIDE SEQUENCE</scope>
</reference>
<dbReference type="InterPro" id="IPR038550">
    <property type="entry name" value="GPCR_3_9-Cys_sf"/>
</dbReference>
<evidence type="ECO:0000256" key="6">
    <source>
        <dbReference type="ARBA" id="ARBA00023040"/>
    </source>
</evidence>
<dbReference type="InterPro" id="IPR017979">
    <property type="entry name" value="GPCR_3_CS"/>
</dbReference>
<organism evidence="13 14">
    <name type="scientific">Oncorhynchus mykiss</name>
    <name type="common">Rainbow trout</name>
    <name type="synonym">Salmo gairdneri</name>
    <dbReference type="NCBI Taxonomy" id="8022"/>
    <lineage>
        <taxon>Eukaryota</taxon>
        <taxon>Metazoa</taxon>
        <taxon>Chordata</taxon>
        <taxon>Craniata</taxon>
        <taxon>Vertebrata</taxon>
        <taxon>Euteleostomi</taxon>
        <taxon>Actinopterygii</taxon>
        <taxon>Neopterygii</taxon>
        <taxon>Teleostei</taxon>
        <taxon>Protacanthopterygii</taxon>
        <taxon>Salmoniformes</taxon>
        <taxon>Salmonidae</taxon>
        <taxon>Salmoninae</taxon>
        <taxon>Oncorhynchus</taxon>
    </lineage>
</organism>
<feature type="transmembrane region" description="Helical" evidence="11">
    <location>
        <begin position="667"/>
        <end position="688"/>
    </location>
</feature>
<feature type="transmembrane region" description="Helical" evidence="11">
    <location>
        <begin position="629"/>
        <end position="655"/>
    </location>
</feature>
<dbReference type="FunFam" id="3.40.50.2300:FF:000682">
    <property type="entry name" value="Vomeronasal 2 receptor, x4"/>
    <property type="match status" value="1"/>
</dbReference>
<dbReference type="FunFam" id="3.40.50.2300:FF:000016">
    <property type="entry name" value="Taste 1 receptor member 2"/>
    <property type="match status" value="1"/>
</dbReference>
<dbReference type="PANTHER" id="PTHR24061:SF418">
    <property type="entry name" value="C-FAMILY ODORANT RECEPTOR OLFCQ19-RELATED"/>
    <property type="match status" value="1"/>
</dbReference>
<sequence length="899" mass="99788">MILNSSSLSLLLNYSSASSTSSSCRLREHFSLNGMYQKGDVILGGLFEVHYFTVFPELSFTSEPQQLYCEGFGFQQAQTMAFAVDEINRNPDLLPNITLGYQLYDNCQKLGVSLRAAMSLASGTEKEFFLDETCSGSPPVLGIVGDPGSTHSIAISSVLGLFRVPMVSHYATCSCLSDRGKYPSFFRTIPSDSFQVRAMIQILRRLGWTWVGLVFSDDDYGVHAARSFHSSLAESGGCVAYSQVLPKDNRPTELQRIVGEIKSSSARVVVVFSVEAYLLPLVDEVVVQNVKGLQWIASEAWSSSSVFHTPRLMPYLGGTLGIAIRRGEIPGLRDFLLSIRPNDQPDNNPGNNMVKQFWEAVFGCRLEPPAGWVEAGGDVCTGQEDLRDVETNYGDVSELRPEYSAYKAVYALAHALHDLLHGHSCASLERLEPWQLVHYLERVKFTTGLGDRVSFDDNGDALAIYDIMNWAWLQDGSVQVENVGLGSPLYFKNVKCQDKSREFFFSFYFIHHIPSGFINVSSEQRTFLQRVRFVGLEIHKQVHIQLTQMIYISLLQQKQCQIIPVEGKEALNMEFECGLGLEKMLSTFSMYAFLSDSAKCSRCPEDFWSSPERDLCIPKRVEFLSYQEALGISLMTASLLGALICAVVLGIFTHYRNTPVVKANNSELSFLLLLSLKLCFLCSLLFIGRPRLWTCQLRHAAFGISFVLCVSCILVKTMVVLAVFRTSKPGGKASLKWFGAGQQRGTVLVLTSFQAAICTAWLVSASPTPHKNTRYHNDKIVYECVVGSVAGFGALLGYIGLLAFLSFLLAFLARNLPDNFNEAKFITFSMLNFCAVWISFVPAYISSPGKYADAVEIFAILASSFGILVALFGPKCYIILLKPERNTKKALMGRASTKT</sequence>
<keyword evidence="2" id="KW-1003">Cell membrane</keyword>
<keyword evidence="5 11" id="KW-1133">Transmembrane helix</keyword>
<feature type="transmembrane region" description="Helical" evidence="11">
    <location>
        <begin position="825"/>
        <end position="845"/>
    </location>
</feature>
<dbReference type="InterPro" id="IPR001828">
    <property type="entry name" value="ANF_lig-bd_rcpt"/>
</dbReference>
<evidence type="ECO:0000256" key="3">
    <source>
        <dbReference type="ARBA" id="ARBA00022692"/>
    </source>
</evidence>
<evidence type="ECO:0000256" key="7">
    <source>
        <dbReference type="ARBA" id="ARBA00023136"/>
    </source>
</evidence>
<dbReference type="AlphaFoldDB" id="A0A060YLM2"/>
<dbReference type="Pfam" id="PF01094">
    <property type="entry name" value="ANF_receptor"/>
    <property type="match status" value="1"/>
</dbReference>
<feature type="transmembrane region" description="Helical" evidence="11">
    <location>
        <begin position="745"/>
        <end position="765"/>
    </location>
</feature>
<dbReference type="PROSITE" id="PS50259">
    <property type="entry name" value="G_PROTEIN_RECEP_F3_4"/>
    <property type="match status" value="1"/>
</dbReference>
<evidence type="ECO:0000313" key="14">
    <source>
        <dbReference type="Proteomes" id="UP000193380"/>
    </source>
</evidence>
<keyword evidence="4" id="KW-0732">Signal</keyword>
<dbReference type="CDD" id="cd06364">
    <property type="entry name" value="PBP1_CaSR"/>
    <property type="match status" value="1"/>
</dbReference>
<dbReference type="PRINTS" id="PR00248">
    <property type="entry name" value="GPCRMGR"/>
</dbReference>
<keyword evidence="7 11" id="KW-0472">Membrane</keyword>
<dbReference type="Proteomes" id="UP000193380">
    <property type="component" value="Unassembled WGS sequence"/>
</dbReference>
<feature type="transmembrane region" description="Helical" evidence="11">
    <location>
        <begin position="857"/>
        <end position="880"/>
    </location>
</feature>
<dbReference type="PANTHER" id="PTHR24061">
    <property type="entry name" value="CALCIUM-SENSING RECEPTOR-RELATED"/>
    <property type="match status" value="1"/>
</dbReference>
<dbReference type="GO" id="GO:0005886">
    <property type="term" value="C:plasma membrane"/>
    <property type="evidence" value="ECO:0007669"/>
    <property type="project" value="UniProtKB-SubCell"/>
</dbReference>
<evidence type="ECO:0000313" key="13">
    <source>
        <dbReference type="EMBL" id="CDQ92472.1"/>
    </source>
</evidence>
<comment type="subcellular location">
    <subcellularLocation>
        <location evidence="1">Cell membrane</location>
        <topology evidence="1">Multi-pass membrane protein</topology>
    </subcellularLocation>
</comment>
<keyword evidence="8" id="KW-0675">Receptor</keyword>